<accession>A0ABX1RP85</accession>
<keyword evidence="2" id="KW-0808">Transferase</keyword>
<evidence type="ECO:0000313" key="2">
    <source>
        <dbReference type="EMBL" id="NMH81449.1"/>
    </source>
</evidence>
<dbReference type="PANTHER" id="PTHR18895">
    <property type="entry name" value="HEMK METHYLTRANSFERASE"/>
    <property type="match status" value="1"/>
</dbReference>
<feature type="non-terminal residue" evidence="2">
    <location>
        <position position="105"/>
    </location>
</feature>
<dbReference type="PROSITE" id="PS00092">
    <property type="entry name" value="N6_MTASE"/>
    <property type="match status" value="1"/>
</dbReference>
<dbReference type="CDD" id="cd02440">
    <property type="entry name" value="AdoMet_MTases"/>
    <property type="match status" value="1"/>
</dbReference>
<dbReference type="InterPro" id="IPR002052">
    <property type="entry name" value="DNA_methylase_N6_adenine_CS"/>
</dbReference>
<dbReference type="SUPFAM" id="SSF53335">
    <property type="entry name" value="S-adenosyl-L-methionine-dependent methyltransferases"/>
    <property type="match status" value="1"/>
</dbReference>
<dbReference type="EMBL" id="JAAXKY010000149">
    <property type="protein sequence ID" value="NMH81449.1"/>
    <property type="molecule type" value="Genomic_DNA"/>
</dbReference>
<dbReference type="Gene3D" id="3.40.50.150">
    <property type="entry name" value="Vaccinia Virus protein VP39"/>
    <property type="match status" value="1"/>
</dbReference>
<sequence length="105" mass="10984">MRPPGVYRAESDSQMLIDIMRRGRFAAGRDVLDIGTGSGALAVAAARSGAASVTAVDLSLRSVVATWLNSRLHGAPVTVHRGDLFTPVAGRRFGLVVANPPYVPA</sequence>
<organism evidence="2 3">
    <name type="scientific">Pseudonocardia xinjiangensis</name>
    <dbReference type="NCBI Taxonomy" id="75289"/>
    <lineage>
        <taxon>Bacteria</taxon>
        <taxon>Bacillati</taxon>
        <taxon>Actinomycetota</taxon>
        <taxon>Actinomycetes</taxon>
        <taxon>Pseudonocardiales</taxon>
        <taxon>Pseudonocardiaceae</taxon>
        <taxon>Pseudonocardia</taxon>
    </lineage>
</organism>
<name>A0ABX1RP85_9PSEU</name>
<dbReference type="InterPro" id="IPR007848">
    <property type="entry name" value="Small_mtfrase_dom"/>
</dbReference>
<dbReference type="InterPro" id="IPR050320">
    <property type="entry name" value="N5-glutamine_MTase"/>
</dbReference>
<dbReference type="Pfam" id="PF05175">
    <property type="entry name" value="MTS"/>
    <property type="match status" value="1"/>
</dbReference>
<dbReference type="GO" id="GO:0008168">
    <property type="term" value="F:methyltransferase activity"/>
    <property type="evidence" value="ECO:0007669"/>
    <property type="project" value="UniProtKB-KW"/>
</dbReference>
<dbReference type="InterPro" id="IPR029063">
    <property type="entry name" value="SAM-dependent_MTases_sf"/>
</dbReference>
<evidence type="ECO:0000259" key="1">
    <source>
        <dbReference type="Pfam" id="PF05175"/>
    </source>
</evidence>
<gene>
    <name evidence="2" type="ORF">HF577_30700</name>
</gene>
<evidence type="ECO:0000313" key="3">
    <source>
        <dbReference type="Proteomes" id="UP001296706"/>
    </source>
</evidence>
<feature type="domain" description="Methyltransferase small" evidence="1">
    <location>
        <begin position="11"/>
        <end position="102"/>
    </location>
</feature>
<keyword evidence="3" id="KW-1185">Reference proteome</keyword>
<comment type="caution">
    <text evidence="2">The sequence shown here is derived from an EMBL/GenBank/DDBJ whole genome shotgun (WGS) entry which is preliminary data.</text>
</comment>
<keyword evidence="2" id="KW-0489">Methyltransferase</keyword>
<dbReference type="GO" id="GO:0032259">
    <property type="term" value="P:methylation"/>
    <property type="evidence" value="ECO:0007669"/>
    <property type="project" value="UniProtKB-KW"/>
</dbReference>
<dbReference type="PANTHER" id="PTHR18895:SF74">
    <property type="entry name" value="MTRF1L RELEASE FACTOR GLUTAMINE METHYLTRANSFERASE"/>
    <property type="match status" value="1"/>
</dbReference>
<dbReference type="Proteomes" id="UP001296706">
    <property type="component" value="Unassembled WGS sequence"/>
</dbReference>
<protein>
    <submittedName>
        <fullName evidence="2">Methyltransferase</fullName>
    </submittedName>
</protein>
<proteinExistence type="predicted"/>
<reference evidence="2 3" key="1">
    <citation type="submission" date="2020-04" db="EMBL/GenBank/DDBJ databases">
        <authorList>
            <person name="Klaysubun C."/>
            <person name="Duangmal K."/>
            <person name="Lipun K."/>
        </authorList>
    </citation>
    <scope>NUCLEOTIDE SEQUENCE [LARGE SCALE GENOMIC DNA]</scope>
    <source>
        <strain evidence="2 3">JCM 11839</strain>
    </source>
</reference>